<evidence type="ECO:0000256" key="13">
    <source>
        <dbReference type="PROSITE-ProRule" id="PRU00076"/>
    </source>
</evidence>
<dbReference type="PROSITE" id="PS50240">
    <property type="entry name" value="TRYPSIN_DOM"/>
    <property type="match status" value="1"/>
</dbReference>
<reference evidence="21 22" key="1">
    <citation type="submission" date="2020-04" db="EMBL/GenBank/DDBJ databases">
        <title>Chromosome-level genome assembly of a cyprinid fish Onychostoma macrolepis by integration of Nanopore Sequencing, Bionano and Hi-C technology.</title>
        <authorList>
            <person name="Wang D."/>
        </authorList>
    </citation>
    <scope>NUCLEOTIDE SEQUENCE [LARGE SCALE GENOMIC DNA]</scope>
    <source>
        <strain evidence="21">SWU-2019</strain>
        <tissue evidence="21">Muscle</tissue>
    </source>
</reference>
<feature type="domain" description="Peptidase S1" evidence="20">
    <location>
        <begin position="846"/>
        <end position="1093"/>
    </location>
</feature>
<dbReference type="Pfam" id="PF03081">
    <property type="entry name" value="Exo70_C"/>
    <property type="match status" value="1"/>
</dbReference>
<evidence type="ECO:0000256" key="17">
    <source>
        <dbReference type="SAM" id="MobiDB-lite"/>
    </source>
</evidence>
<dbReference type="GO" id="GO:0005546">
    <property type="term" value="F:phosphatidylinositol-4,5-bisphosphate binding"/>
    <property type="evidence" value="ECO:0007669"/>
    <property type="project" value="InterPro"/>
</dbReference>
<dbReference type="SMART" id="SM00020">
    <property type="entry name" value="Tryp_SPc"/>
    <property type="match status" value="1"/>
</dbReference>
<dbReference type="CDD" id="cd00108">
    <property type="entry name" value="KR"/>
    <property type="match status" value="1"/>
</dbReference>
<dbReference type="Gene3D" id="2.40.20.10">
    <property type="entry name" value="Plasminogen Kringle 4"/>
    <property type="match status" value="1"/>
</dbReference>
<gene>
    <name evidence="21" type="ORF">G5714_012277</name>
</gene>
<dbReference type="InterPro" id="IPR004140">
    <property type="entry name" value="Exo70"/>
</dbReference>
<dbReference type="PRINTS" id="PR00018">
    <property type="entry name" value="KRINGLE"/>
</dbReference>
<organism evidence="21 22">
    <name type="scientific">Onychostoma macrolepis</name>
    <dbReference type="NCBI Taxonomy" id="369639"/>
    <lineage>
        <taxon>Eukaryota</taxon>
        <taxon>Metazoa</taxon>
        <taxon>Chordata</taxon>
        <taxon>Craniata</taxon>
        <taxon>Vertebrata</taxon>
        <taxon>Euteleostomi</taxon>
        <taxon>Actinopterygii</taxon>
        <taxon>Neopterygii</taxon>
        <taxon>Teleostei</taxon>
        <taxon>Ostariophysi</taxon>
        <taxon>Cypriniformes</taxon>
        <taxon>Cyprinidae</taxon>
        <taxon>Acrossocheilinae</taxon>
        <taxon>Onychostoma</taxon>
    </lineage>
</organism>
<dbReference type="Pfam" id="PF00051">
    <property type="entry name" value="Kringle"/>
    <property type="match status" value="1"/>
</dbReference>
<dbReference type="GO" id="GO:0033993">
    <property type="term" value="P:response to lipid"/>
    <property type="evidence" value="ECO:0007669"/>
    <property type="project" value="UniProtKB-ARBA"/>
</dbReference>
<keyword evidence="8" id="KW-0732">Signal</keyword>
<evidence type="ECO:0000256" key="15">
    <source>
        <dbReference type="RuleBase" id="RU363034"/>
    </source>
</evidence>
<dbReference type="Pfam" id="PF00089">
    <property type="entry name" value="Trypsin"/>
    <property type="match status" value="1"/>
</dbReference>
<evidence type="ECO:0000256" key="11">
    <source>
        <dbReference type="ARBA" id="ARBA00023157"/>
    </source>
</evidence>
<dbReference type="AlphaFoldDB" id="A0A7J6CG60"/>
<dbReference type="GO" id="GO:1901701">
    <property type="term" value="P:cellular response to oxygen-containing compound"/>
    <property type="evidence" value="ECO:0007669"/>
    <property type="project" value="UniProtKB-ARBA"/>
</dbReference>
<evidence type="ECO:0000313" key="21">
    <source>
        <dbReference type="EMBL" id="KAF4106287.1"/>
    </source>
</evidence>
<dbReference type="InterPro" id="IPR033116">
    <property type="entry name" value="TRYPSIN_SER"/>
</dbReference>
<keyword evidence="7 15" id="KW-0645">Protease</keyword>
<comment type="caution">
    <text evidence="13">Lacks conserved residue(s) required for the propagation of feature annotation.</text>
</comment>
<dbReference type="CDD" id="cd00190">
    <property type="entry name" value="Tryp_SPc"/>
    <property type="match status" value="1"/>
</dbReference>
<dbReference type="GO" id="GO:0000145">
    <property type="term" value="C:exocyst"/>
    <property type="evidence" value="ECO:0007669"/>
    <property type="project" value="InterPro"/>
</dbReference>
<dbReference type="PANTHER" id="PTHR12542:SF41">
    <property type="entry name" value="EXOCYST COMPLEX COMPONENT 7"/>
    <property type="match status" value="1"/>
</dbReference>
<keyword evidence="22" id="KW-1185">Reference proteome</keyword>
<evidence type="ECO:0000259" key="19">
    <source>
        <dbReference type="PROSITE" id="PS50070"/>
    </source>
</evidence>
<dbReference type="SUPFAM" id="SSF74788">
    <property type="entry name" value="Cullin repeat-like"/>
    <property type="match status" value="1"/>
</dbReference>
<dbReference type="SMART" id="SM00130">
    <property type="entry name" value="KR"/>
    <property type="match status" value="1"/>
</dbReference>
<dbReference type="InterPro" id="IPR043504">
    <property type="entry name" value="Peptidase_S1_PA_chymotrypsin"/>
</dbReference>
<dbReference type="PRINTS" id="PR00722">
    <property type="entry name" value="CHYMOTRYPSIN"/>
</dbReference>
<dbReference type="PROSITE" id="PS00134">
    <property type="entry name" value="TRYPSIN_HIS"/>
    <property type="match status" value="1"/>
</dbReference>
<evidence type="ECO:0000256" key="12">
    <source>
        <dbReference type="ARBA" id="ARBA00026169"/>
    </source>
</evidence>
<feature type="coiled-coil region" evidence="16">
    <location>
        <begin position="4"/>
        <end position="31"/>
    </location>
</feature>
<dbReference type="InterPro" id="IPR046364">
    <property type="entry name" value="Exo70_C"/>
</dbReference>
<dbReference type="FunFam" id="2.40.20.10:FF:000001">
    <property type="entry name" value="Urokinase-type plasminogen activator"/>
    <property type="match status" value="1"/>
</dbReference>
<dbReference type="Proteomes" id="UP000579812">
    <property type="component" value="Unassembled WGS sequence"/>
</dbReference>
<dbReference type="PROSITE" id="PS00135">
    <property type="entry name" value="TRYPSIN_SER"/>
    <property type="match status" value="1"/>
</dbReference>
<evidence type="ECO:0000256" key="7">
    <source>
        <dbReference type="ARBA" id="ARBA00022670"/>
    </source>
</evidence>
<dbReference type="Gene3D" id="2.40.10.10">
    <property type="entry name" value="Trypsin-like serine proteases"/>
    <property type="match status" value="2"/>
</dbReference>
<dbReference type="InterPro" id="IPR038178">
    <property type="entry name" value="Kringle_sf"/>
</dbReference>
<keyword evidence="4" id="KW-0268">Exocytosis</keyword>
<dbReference type="InterPro" id="IPR000001">
    <property type="entry name" value="Kringle"/>
</dbReference>
<dbReference type="GO" id="GO:0006887">
    <property type="term" value="P:exocytosis"/>
    <property type="evidence" value="ECO:0007669"/>
    <property type="project" value="UniProtKB-KW"/>
</dbReference>
<keyword evidence="13" id="KW-0245">EGF-like domain</keyword>
<dbReference type="SUPFAM" id="SSF57440">
    <property type="entry name" value="Kringle-like"/>
    <property type="match status" value="1"/>
</dbReference>
<name>A0A7J6CG60_9TELE</name>
<feature type="disulfide bond" evidence="13">
    <location>
        <begin position="716"/>
        <end position="733"/>
    </location>
</feature>
<evidence type="ECO:0000256" key="5">
    <source>
        <dbReference type="ARBA" id="ARBA00022525"/>
    </source>
</evidence>
<accession>A0A7J6CG60</accession>
<evidence type="ECO:0000259" key="20">
    <source>
        <dbReference type="PROSITE" id="PS50240"/>
    </source>
</evidence>
<dbReference type="InterPro" id="IPR001254">
    <property type="entry name" value="Trypsin_dom"/>
</dbReference>
<feature type="disulfide bond" evidence="13">
    <location>
        <begin position="735"/>
        <end position="744"/>
    </location>
</feature>
<dbReference type="Gene3D" id="1.20.1280.170">
    <property type="entry name" value="Exocyst complex component Exo70"/>
    <property type="match status" value="2"/>
</dbReference>
<evidence type="ECO:0000313" key="22">
    <source>
        <dbReference type="Proteomes" id="UP000579812"/>
    </source>
</evidence>
<feature type="domain" description="EGF-like" evidence="18">
    <location>
        <begin position="707"/>
        <end position="745"/>
    </location>
</feature>
<feature type="region of interest" description="Disordered" evidence="17">
    <location>
        <begin position="245"/>
        <end position="274"/>
    </location>
</feature>
<keyword evidence="3" id="KW-0813">Transport</keyword>
<evidence type="ECO:0000256" key="3">
    <source>
        <dbReference type="ARBA" id="ARBA00022448"/>
    </source>
</evidence>
<comment type="subcellular location">
    <subcellularLocation>
        <location evidence="1">Secreted</location>
    </subcellularLocation>
</comment>
<evidence type="ECO:0000256" key="16">
    <source>
        <dbReference type="SAM" id="Coils"/>
    </source>
</evidence>
<evidence type="ECO:0000256" key="6">
    <source>
        <dbReference type="ARBA" id="ARBA00022572"/>
    </source>
</evidence>
<comment type="similarity">
    <text evidence="2">Belongs to the EXO70 family.</text>
</comment>
<keyword evidence="9 15" id="KW-0378">Hydrolase</keyword>
<dbReference type="InterPro" id="IPR016159">
    <property type="entry name" value="Cullin_repeat-like_dom_sf"/>
</dbReference>
<dbReference type="InterPro" id="IPR013806">
    <property type="entry name" value="Kringle-like"/>
</dbReference>
<dbReference type="PROSITE" id="PS50070">
    <property type="entry name" value="KRINGLE_2"/>
    <property type="match status" value="1"/>
</dbReference>
<dbReference type="GO" id="GO:0004252">
    <property type="term" value="F:serine-type endopeptidase activity"/>
    <property type="evidence" value="ECO:0007669"/>
    <property type="project" value="InterPro"/>
</dbReference>
<dbReference type="FunFam" id="2.40.10.10:FF:000003">
    <property type="entry name" value="Transmembrane serine protease 3"/>
    <property type="match status" value="1"/>
</dbReference>
<keyword evidence="16" id="KW-0175">Coiled coil</keyword>
<comment type="caution">
    <text evidence="21">The sequence shown here is derived from an EMBL/GenBank/DDBJ whole genome shotgun (WGS) entry which is preliminary data.</text>
</comment>
<evidence type="ECO:0000256" key="14">
    <source>
        <dbReference type="PROSITE-ProRule" id="PRU00121"/>
    </source>
</evidence>
<evidence type="ECO:0000256" key="9">
    <source>
        <dbReference type="ARBA" id="ARBA00022801"/>
    </source>
</evidence>
<dbReference type="InterPro" id="IPR018114">
    <property type="entry name" value="TRYPSIN_HIS"/>
</dbReference>
<dbReference type="EMBL" id="JAAMOB010000012">
    <property type="protein sequence ID" value="KAF4106287.1"/>
    <property type="molecule type" value="Genomic_DNA"/>
</dbReference>
<dbReference type="InterPro" id="IPR009003">
    <property type="entry name" value="Peptidase_S1_PA"/>
</dbReference>
<proteinExistence type="inferred from homology"/>
<sequence>MIPTEDASARKREIEDKLKQEQETLSFIRESLEKSDQLTKGMVSILSSFESRLMQLENSIIPVHKQTENLQRLQENVDKTLSCMDHVISYYHVAKDTDKIIREGPAGRLDEYLACIAKIQKAVEYFQDNNPDSPELNTVKARFEKGKELLEAEFRSLLTRYSKPVPPVLILDAIGGDEDMEVQEDVTLEHLPEAVLQDIICISAWLVEYGRNQDFMNVYFQVRSSQLDRSIKGLKEHFRKNSATSAIHSPAVQTKRKETPTKKPPKRPGTIRKAQNLLKQYSQHGLDGKKGSNLTPLEGKDDVLDVEIDSYIHCISAFVKLAQSEYALLTEIIPEHHQKKTFDSLIQEALDNLMLEGDNIVSAARRAIMRHDYSAVLTIFPILRHLKQTKPDFDTTLQGTAASTKNKLPALITSMETIGAKALEEFADSIKNDPDKEYNMPKDGTVHELTSNAILFLQQLLDFQETAGAMLASQESSSSASSYSSEFSRRLLSTYIYKVLGNLQLNLSNKAKVYEDPALRAIFLHNNYNYILKSLEKSELIQLVAVTHKKVEGSYRELIEQEIQNYQRSWLRVTEHLTERNMPAFQPGTKLKDKERQIIKDKFKGFNDGLEELCKIQQGWAVPDKEQRDAIRQAEKRVVSETYRAFLQRCANISFTKNPEKYHRYSPEQVSTSKEEAEMARFGLLSLILALAALTVCSDQRRLFPSSLREKSDVLCLNGGTSVLSPSGRHMLCFCPDGFSGSSCERDESVSCFDGIGLHYRGPVSKSASGRECLEWDSESVREIGVSPKNLGPGRHNHCRNPDYTRRPWCYVRTAFGIVKEDCDIPRCAKDQGWQCGQREERSMKVVGGALSAVERHPWMAAVFSRSSRGRTFTCGGSLISPCWVLTAAHCFPDGAQTKLHKLSVFLGRNAINETDVQREQEFSVSELFIHEHFDNADGNFNNDIALLKIHSPDGHCAKESSSVKTVCIPEAHQSLSDGTSCEVTGYGREQEGSWYYSQYLREAKVNLLSKDLCSSKAYYGNLITDNMLCAGSPDWSADSCKGDSGGPLVCRVRERVFLFGVVSWGEGCSRSFRPGVYAKVSNYHRWILEKTGLSSLS</sequence>
<evidence type="ECO:0000256" key="4">
    <source>
        <dbReference type="ARBA" id="ARBA00022483"/>
    </source>
</evidence>
<evidence type="ECO:0000259" key="18">
    <source>
        <dbReference type="PROSITE" id="PS50026"/>
    </source>
</evidence>
<dbReference type="PROSITE" id="PS00022">
    <property type="entry name" value="EGF_1"/>
    <property type="match status" value="1"/>
</dbReference>
<keyword evidence="11 13" id="KW-1015">Disulfide bond</keyword>
<dbReference type="SUPFAM" id="SSF50494">
    <property type="entry name" value="Trypsin-like serine proteases"/>
    <property type="match status" value="1"/>
</dbReference>
<protein>
    <recommendedName>
        <fullName evidence="12">Exocyst complex component 7</fullName>
    </recommendedName>
</protein>
<dbReference type="InterPro" id="IPR000742">
    <property type="entry name" value="EGF"/>
</dbReference>
<dbReference type="PROSITE" id="PS50026">
    <property type="entry name" value="EGF_3"/>
    <property type="match status" value="1"/>
</dbReference>
<dbReference type="GO" id="GO:0005615">
    <property type="term" value="C:extracellular space"/>
    <property type="evidence" value="ECO:0007669"/>
    <property type="project" value="UniProtKB-ARBA"/>
</dbReference>
<keyword evidence="5" id="KW-0964">Secreted</keyword>
<dbReference type="GO" id="GO:0006508">
    <property type="term" value="P:proteolysis"/>
    <property type="evidence" value="ECO:0007669"/>
    <property type="project" value="UniProtKB-KW"/>
</dbReference>
<evidence type="ECO:0000256" key="2">
    <source>
        <dbReference type="ARBA" id="ARBA00006756"/>
    </source>
</evidence>
<feature type="domain" description="Kringle" evidence="19">
    <location>
        <begin position="751"/>
        <end position="828"/>
    </location>
</feature>
<keyword evidence="10 15" id="KW-0720">Serine protease</keyword>
<evidence type="ECO:0000256" key="1">
    <source>
        <dbReference type="ARBA" id="ARBA00004613"/>
    </source>
</evidence>
<dbReference type="PANTHER" id="PTHR12542">
    <property type="entry name" value="EXOCYST COMPLEX PROTEIN EXO70"/>
    <property type="match status" value="1"/>
</dbReference>
<dbReference type="PROSITE" id="PS01186">
    <property type="entry name" value="EGF_2"/>
    <property type="match status" value="1"/>
</dbReference>
<dbReference type="Pfam" id="PF20669">
    <property type="entry name" value="Exo70_N"/>
    <property type="match status" value="1"/>
</dbReference>
<evidence type="ECO:0000256" key="8">
    <source>
        <dbReference type="ARBA" id="ARBA00022729"/>
    </source>
</evidence>
<keyword evidence="6 14" id="KW-0420">Kringle</keyword>
<dbReference type="InterPro" id="IPR001314">
    <property type="entry name" value="Peptidase_S1A"/>
</dbReference>
<dbReference type="Gene3D" id="2.10.25.10">
    <property type="entry name" value="Laminin"/>
    <property type="match status" value="1"/>
</dbReference>
<evidence type="ECO:0000256" key="10">
    <source>
        <dbReference type="ARBA" id="ARBA00022825"/>
    </source>
</evidence>